<sequence>MKKQIDALEQGKANFAAKVSDLRASIEQKRDEKAKSDVLYRKMLLEDSSGTKPHSTTELSKVKQRSEALELEIQVESDRLKVLESGERETLLKFLPDIEKAYSQEVAKENAAIQKIEEEARALRAQLTIKIKEANAHYKKAYESLMDLNNVYHKLDLPQKDLRNPGVPSGPTLKQASGSVYMNGDRCVNPTETELNNAYVLGQLPEWIQHYEKTGELVTDEEARERGVKTEDRRSWTLGKLLGR</sequence>
<gene>
    <name evidence="2" type="ORF">BBD42_26995</name>
</gene>
<dbReference type="RefSeq" id="WP_099520721.1">
    <property type="nucleotide sequence ID" value="NZ_CP016808.1"/>
</dbReference>
<feature type="coiled-coil region" evidence="1">
    <location>
        <begin position="59"/>
        <end position="133"/>
    </location>
</feature>
<dbReference type="AlphaFoldDB" id="A0A1B2DPU6"/>
<organism evidence="2">
    <name type="scientific">Paenibacillus sp. BIHB 4019</name>
    <dbReference type="NCBI Taxonomy" id="1870819"/>
    <lineage>
        <taxon>Bacteria</taxon>
        <taxon>Bacillati</taxon>
        <taxon>Bacillota</taxon>
        <taxon>Bacilli</taxon>
        <taxon>Bacillales</taxon>
        <taxon>Paenibacillaceae</taxon>
        <taxon>Paenibacillus</taxon>
    </lineage>
</organism>
<accession>A0A1B2DPU6</accession>
<name>A0A1B2DPU6_9BACL</name>
<proteinExistence type="predicted"/>
<evidence type="ECO:0000256" key="1">
    <source>
        <dbReference type="SAM" id="Coils"/>
    </source>
</evidence>
<evidence type="ECO:0000313" key="2">
    <source>
        <dbReference type="EMBL" id="ANY69731.1"/>
    </source>
</evidence>
<reference evidence="2" key="1">
    <citation type="submission" date="2016-08" db="EMBL/GenBank/DDBJ databases">
        <title>Complete Genome Seqeunce of Paenibacillus sp. BIHB 4019 from tea rhizoplane.</title>
        <authorList>
            <person name="Thakur R."/>
            <person name="Swarnkar M.K."/>
            <person name="Gulati A."/>
        </authorList>
    </citation>
    <scope>NUCLEOTIDE SEQUENCE [LARGE SCALE GENOMIC DNA]</scope>
    <source>
        <strain evidence="2">BIHB4019</strain>
    </source>
</reference>
<protein>
    <submittedName>
        <fullName evidence="2">Uncharacterized protein</fullName>
    </submittedName>
</protein>
<keyword evidence="1" id="KW-0175">Coiled coil</keyword>
<dbReference type="EMBL" id="CP016808">
    <property type="protein sequence ID" value="ANY69731.1"/>
    <property type="molecule type" value="Genomic_DNA"/>
</dbReference>